<proteinExistence type="predicted"/>
<reference evidence="2 3" key="1">
    <citation type="submission" date="2017-09" db="EMBL/GenBank/DDBJ databases">
        <title>Depth-based differentiation of microbial function through sediment-hosted aquifers and enrichment of novel symbionts in the deep terrestrial subsurface.</title>
        <authorList>
            <person name="Probst A.J."/>
            <person name="Ladd B."/>
            <person name="Jarett J.K."/>
            <person name="Geller-Mcgrath D.E."/>
            <person name="Sieber C.M."/>
            <person name="Emerson J.B."/>
            <person name="Anantharaman K."/>
            <person name="Thomas B.C."/>
            <person name="Malmstrom R."/>
            <person name="Stieglmeier M."/>
            <person name="Klingl A."/>
            <person name="Woyke T."/>
            <person name="Ryan C.M."/>
            <person name="Banfield J.F."/>
        </authorList>
    </citation>
    <scope>NUCLEOTIDE SEQUENCE [LARGE SCALE GENOMIC DNA]</scope>
    <source>
        <strain evidence="2">CG22_combo_CG10-13_8_21_14_all_38_20</strain>
    </source>
</reference>
<dbReference type="Proteomes" id="UP000231246">
    <property type="component" value="Unassembled WGS sequence"/>
</dbReference>
<comment type="caution">
    <text evidence="2">The sequence shown here is derived from an EMBL/GenBank/DDBJ whole genome shotgun (WGS) entry which is preliminary data.</text>
</comment>
<sequence length="173" mass="19534">MRGHLKAYIKQIVTGRISLMDNTSSVTEVKIEEIKRVSTFDVSSKDKNGFLIELLKDGEKTVAYLTAASPGAFKGYHEHTIRASRYICLKGKMKVILYVGGANGVREEHILSSDNPQRLFIPPHTPTGLENIGDEEAWLINFPDPFYDPSLKDEQIDYTKEEMKNIKGKAFNK</sequence>
<dbReference type="Pfam" id="PF14667">
    <property type="entry name" value="Polysacc_synt_C"/>
    <property type="match status" value="1"/>
</dbReference>
<feature type="domain" description="Capsular polysaccharide assembling protein CapF C-terminal" evidence="1">
    <location>
        <begin position="45"/>
        <end position="153"/>
    </location>
</feature>
<dbReference type="InterPro" id="IPR029303">
    <property type="entry name" value="CapF_C"/>
</dbReference>
<dbReference type="AlphaFoldDB" id="A0A2H0BVY7"/>
<dbReference type="InterPro" id="IPR011051">
    <property type="entry name" value="RmlC_Cupin_sf"/>
</dbReference>
<dbReference type="Gene3D" id="2.60.120.10">
    <property type="entry name" value="Jelly Rolls"/>
    <property type="match status" value="1"/>
</dbReference>
<evidence type="ECO:0000259" key="1">
    <source>
        <dbReference type="Pfam" id="PF14667"/>
    </source>
</evidence>
<evidence type="ECO:0000313" key="2">
    <source>
        <dbReference type="EMBL" id="PIP61709.1"/>
    </source>
</evidence>
<name>A0A2H0BVY7_9BACT</name>
<protein>
    <recommendedName>
        <fullName evidence="1">Capsular polysaccharide assembling protein CapF C-terminal domain-containing protein</fullName>
    </recommendedName>
</protein>
<gene>
    <name evidence="2" type="ORF">COW99_02410</name>
</gene>
<accession>A0A2H0BVY7</accession>
<dbReference type="EMBL" id="PCTA01000017">
    <property type="protein sequence ID" value="PIP61709.1"/>
    <property type="molecule type" value="Genomic_DNA"/>
</dbReference>
<evidence type="ECO:0000313" key="3">
    <source>
        <dbReference type="Proteomes" id="UP000231246"/>
    </source>
</evidence>
<organism evidence="2 3">
    <name type="scientific">Candidatus Roizmanbacteria bacterium CG22_combo_CG10-13_8_21_14_all_38_20</name>
    <dbReference type="NCBI Taxonomy" id="1974862"/>
    <lineage>
        <taxon>Bacteria</taxon>
        <taxon>Candidatus Roizmaniibacteriota</taxon>
    </lineage>
</organism>
<dbReference type="SUPFAM" id="SSF51182">
    <property type="entry name" value="RmlC-like cupins"/>
    <property type="match status" value="1"/>
</dbReference>
<dbReference type="InterPro" id="IPR014710">
    <property type="entry name" value="RmlC-like_jellyroll"/>
</dbReference>
<dbReference type="CDD" id="cd02208">
    <property type="entry name" value="cupin_RmlC-like"/>
    <property type="match status" value="1"/>
</dbReference>